<feature type="transmembrane region" description="Helical" evidence="1">
    <location>
        <begin position="75"/>
        <end position="98"/>
    </location>
</feature>
<sequence>MSSIPPFFVWAAVLIFVLHNVEEARGIAIWAEKSRSTRLVRWYKTYPFCVAVTLLSIAFLMLAAWLLWTGSHLAFTLFTLSYAAIFANAISHIANVIFTKNPLPGGWTAAFLIFPSGVWFAHYVIEKVIFSGYDLLLLLSAGAVLQVPLALVALLLAHGIIWLFYKHK</sequence>
<proteinExistence type="predicted"/>
<dbReference type="RefSeq" id="WP_156534669.1">
    <property type="nucleotide sequence ID" value="NZ_CP146242.1"/>
</dbReference>
<feature type="transmembrane region" description="Helical" evidence="1">
    <location>
        <begin position="45"/>
        <end position="68"/>
    </location>
</feature>
<evidence type="ECO:0000313" key="2">
    <source>
        <dbReference type="EMBL" id="MBF2715344.1"/>
    </source>
</evidence>
<reference evidence="2" key="1">
    <citation type="submission" date="2020-11" db="EMBL/GenBank/DDBJ databases">
        <title>Agrobacterium vitis strain K377 genome.</title>
        <authorList>
            <person name="Xi H."/>
        </authorList>
    </citation>
    <scope>NUCLEOTIDE SEQUENCE</scope>
    <source>
        <strain evidence="2">K377</strain>
    </source>
</reference>
<comment type="caution">
    <text evidence="2">The sequence shown here is derived from an EMBL/GenBank/DDBJ whole genome shotgun (WGS) entry which is preliminary data.</text>
</comment>
<dbReference type="AlphaFoldDB" id="A0AAE2RDC5"/>
<dbReference type="InterPro" id="IPR025671">
    <property type="entry name" value="HXXEE"/>
</dbReference>
<gene>
    <name evidence="2" type="ORF">IEI95_014085</name>
</gene>
<evidence type="ECO:0000313" key="3">
    <source>
        <dbReference type="Proteomes" id="UP000655037"/>
    </source>
</evidence>
<name>A0AAE2RDC5_AGRVI</name>
<protein>
    <submittedName>
        <fullName evidence="2">HXXEE domain-containing protein</fullName>
    </submittedName>
</protein>
<feature type="transmembrane region" description="Helical" evidence="1">
    <location>
        <begin position="137"/>
        <end position="165"/>
    </location>
</feature>
<dbReference type="EMBL" id="JACXXJ020000005">
    <property type="protein sequence ID" value="MBF2715344.1"/>
    <property type="molecule type" value="Genomic_DNA"/>
</dbReference>
<keyword evidence="1" id="KW-0812">Transmembrane</keyword>
<evidence type="ECO:0000256" key="1">
    <source>
        <dbReference type="SAM" id="Phobius"/>
    </source>
</evidence>
<keyword evidence="1" id="KW-0472">Membrane</keyword>
<dbReference type="Pfam" id="PF13787">
    <property type="entry name" value="HXXEE"/>
    <property type="match status" value="1"/>
</dbReference>
<feature type="transmembrane region" description="Helical" evidence="1">
    <location>
        <begin position="104"/>
        <end position="125"/>
    </location>
</feature>
<dbReference type="Proteomes" id="UP000655037">
    <property type="component" value="Unassembled WGS sequence"/>
</dbReference>
<accession>A0AAE2RDC5</accession>
<organism evidence="2 3">
    <name type="scientific">Agrobacterium vitis</name>
    <name type="common">Rhizobium vitis</name>
    <dbReference type="NCBI Taxonomy" id="373"/>
    <lineage>
        <taxon>Bacteria</taxon>
        <taxon>Pseudomonadati</taxon>
        <taxon>Pseudomonadota</taxon>
        <taxon>Alphaproteobacteria</taxon>
        <taxon>Hyphomicrobiales</taxon>
        <taxon>Rhizobiaceae</taxon>
        <taxon>Rhizobium/Agrobacterium group</taxon>
        <taxon>Agrobacterium</taxon>
    </lineage>
</organism>
<keyword evidence="1" id="KW-1133">Transmembrane helix</keyword>